<evidence type="ECO:0000313" key="8">
    <source>
        <dbReference type="EMBL" id="CAG7670945.1"/>
    </source>
</evidence>
<dbReference type="GO" id="GO:0016251">
    <property type="term" value="F:RNA polymerase II general transcription initiation factor activity"/>
    <property type="evidence" value="ECO:0007669"/>
    <property type="project" value="InterPro"/>
</dbReference>
<evidence type="ECO:0000259" key="7">
    <source>
        <dbReference type="SMART" id="SM00803"/>
    </source>
</evidence>
<dbReference type="GO" id="GO:0046695">
    <property type="term" value="C:SLIK (SAGA-like) complex"/>
    <property type="evidence" value="ECO:0007669"/>
    <property type="project" value="InterPro"/>
</dbReference>
<dbReference type="OrthoDB" id="361039at2759"/>
<keyword evidence="3" id="KW-0805">Transcription regulation</keyword>
<dbReference type="Proteomes" id="UP000708208">
    <property type="component" value="Unassembled WGS sequence"/>
</dbReference>
<dbReference type="PANTHER" id="PTHR10221:SF9">
    <property type="entry name" value="TRANSCRIPTION INITIATION FACTOR TFIID SUBUNIT 6"/>
    <property type="match status" value="1"/>
</dbReference>
<feature type="domain" description="TATA box binding protein associated factor (TAF) histone-like fold" evidence="7">
    <location>
        <begin position="15"/>
        <end position="79"/>
    </location>
</feature>
<feature type="non-terminal residue" evidence="8">
    <location>
        <position position="84"/>
    </location>
</feature>
<evidence type="ECO:0000313" key="9">
    <source>
        <dbReference type="Proteomes" id="UP000708208"/>
    </source>
</evidence>
<evidence type="ECO:0000256" key="4">
    <source>
        <dbReference type="ARBA" id="ARBA00023163"/>
    </source>
</evidence>
<organism evidence="8 9">
    <name type="scientific">Allacma fusca</name>
    <dbReference type="NCBI Taxonomy" id="39272"/>
    <lineage>
        <taxon>Eukaryota</taxon>
        <taxon>Metazoa</taxon>
        <taxon>Ecdysozoa</taxon>
        <taxon>Arthropoda</taxon>
        <taxon>Hexapoda</taxon>
        <taxon>Collembola</taxon>
        <taxon>Symphypleona</taxon>
        <taxon>Sminthuridae</taxon>
        <taxon>Allacma</taxon>
    </lineage>
</organism>
<keyword evidence="4" id="KW-0804">Transcription</keyword>
<keyword evidence="9" id="KW-1185">Reference proteome</keyword>
<dbReference type="Pfam" id="PF02969">
    <property type="entry name" value="TAF"/>
    <property type="match status" value="1"/>
</dbReference>
<dbReference type="GO" id="GO:0005669">
    <property type="term" value="C:transcription factor TFIID complex"/>
    <property type="evidence" value="ECO:0007669"/>
    <property type="project" value="InterPro"/>
</dbReference>
<dbReference type="AlphaFoldDB" id="A0A8J2NHD7"/>
<protein>
    <recommendedName>
        <fullName evidence="6">Transcription initiation factor TFIID subunit 6</fullName>
    </recommendedName>
</protein>
<dbReference type="GO" id="GO:0051123">
    <property type="term" value="P:RNA polymerase II preinitiation complex assembly"/>
    <property type="evidence" value="ECO:0007669"/>
    <property type="project" value="TreeGrafter"/>
</dbReference>
<evidence type="ECO:0000256" key="3">
    <source>
        <dbReference type="ARBA" id="ARBA00023015"/>
    </source>
</evidence>
<proteinExistence type="inferred from homology"/>
<gene>
    <name evidence="8" type="ORF">AFUS01_LOCUS2052</name>
</gene>
<reference evidence="8" key="1">
    <citation type="submission" date="2021-06" db="EMBL/GenBank/DDBJ databases">
        <authorList>
            <person name="Hodson N. C."/>
            <person name="Mongue J. A."/>
            <person name="Jaron S. K."/>
        </authorList>
    </citation>
    <scope>NUCLEOTIDE SEQUENCE</scope>
</reference>
<dbReference type="SMART" id="SM00803">
    <property type="entry name" value="TAF"/>
    <property type="match status" value="1"/>
</dbReference>
<evidence type="ECO:0000256" key="6">
    <source>
        <dbReference type="ARBA" id="ARBA00040091"/>
    </source>
</evidence>
<keyword evidence="5" id="KW-0539">Nucleus</keyword>
<dbReference type="InterPro" id="IPR004823">
    <property type="entry name" value="TAF_TATA-bd_Histone-like_dom"/>
</dbReference>
<comment type="subcellular location">
    <subcellularLocation>
        <location evidence="1">Nucleus</location>
    </subcellularLocation>
</comment>
<dbReference type="InterPro" id="IPR037796">
    <property type="entry name" value="TAF6"/>
</dbReference>
<dbReference type="GO" id="GO:0000124">
    <property type="term" value="C:SAGA complex"/>
    <property type="evidence" value="ECO:0007669"/>
    <property type="project" value="InterPro"/>
</dbReference>
<evidence type="ECO:0000256" key="1">
    <source>
        <dbReference type="ARBA" id="ARBA00004123"/>
    </source>
</evidence>
<comment type="caution">
    <text evidence="8">The sequence shown here is derived from an EMBL/GenBank/DDBJ whole genome shotgun (WGS) entry which is preliminary data.</text>
</comment>
<name>A0A8J2NHD7_9HEXA</name>
<dbReference type="GO" id="GO:0003713">
    <property type="term" value="F:transcription coactivator activity"/>
    <property type="evidence" value="ECO:0007669"/>
    <property type="project" value="TreeGrafter"/>
</dbReference>
<evidence type="ECO:0000256" key="2">
    <source>
        <dbReference type="ARBA" id="ARBA00007688"/>
    </source>
</evidence>
<evidence type="ECO:0000256" key="5">
    <source>
        <dbReference type="ARBA" id="ARBA00023242"/>
    </source>
</evidence>
<sequence length="84" mass="9736">MEVKQCNSDDSSPFNTLPSELVRVIAANNMVDSIDEDVVNYVAEDVLFRLKNLILGVLKFMEHRRRKKLHYSGQDNALRVRIME</sequence>
<comment type="similarity">
    <text evidence="2">Belongs to the TAF6 family.</text>
</comment>
<accession>A0A8J2NHD7</accession>
<dbReference type="EMBL" id="CAJVCH010011571">
    <property type="protein sequence ID" value="CAG7670945.1"/>
    <property type="molecule type" value="Genomic_DNA"/>
</dbReference>
<dbReference type="PANTHER" id="PTHR10221">
    <property type="entry name" value="TRANSCRIPTION INITIATION FACTOR TFIID SUBUNIT 6"/>
    <property type="match status" value="1"/>
</dbReference>